<sequence length="310" mass="33131">MAMAAQPLKRLPLACCKIYISDTRNVVALQEIESSFRVHPKAPLLHTFEDHEYNRVGYTLAGSLSTSEPRNGRTPLQAAVTDVVRTALRTIDLSQHSGSHPRLGVVDHICMHPLGKASMADTAAVARGIASEIGESLQVPAFLYGAAHGSGRPLDDIRRGLGYFQPNNGGLWIGSNIFPTSLQPDFGPRVAPPGRGIVVVGACPWVMNYNVPLPSTDLNKGKRIARKVSERGGGLVKVQAMALLHGVDCIEIACNLLDTDVSSPDAVQHLVATLAAKEGIQAGDGYLTGHSKDDIFRLASEKLNAFADES</sequence>
<dbReference type="Proteomes" id="UP000822688">
    <property type="component" value="Chromosome 6"/>
</dbReference>
<dbReference type="GO" id="GO:0016740">
    <property type="term" value="F:transferase activity"/>
    <property type="evidence" value="ECO:0007669"/>
    <property type="project" value="InterPro"/>
</dbReference>
<dbReference type="SUPFAM" id="SSF55116">
    <property type="entry name" value="Formiminotransferase domain of formiminotransferase-cyclodeaminase"/>
    <property type="match status" value="2"/>
</dbReference>
<evidence type="ECO:0000313" key="2">
    <source>
        <dbReference type="EMBL" id="KAG0571004.1"/>
    </source>
</evidence>
<reference evidence="2 3" key="1">
    <citation type="submission" date="2020-06" db="EMBL/GenBank/DDBJ databases">
        <title>WGS assembly of Ceratodon purpureus strain R40.</title>
        <authorList>
            <person name="Carey S.B."/>
            <person name="Jenkins J."/>
            <person name="Shu S."/>
            <person name="Lovell J.T."/>
            <person name="Sreedasyam A."/>
            <person name="Maumus F."/>
            <person name="Tiley G.P."/>
            <person name="Fernandez-Pozo N."/>
            <person name="Barry K."/>
            <person name="Chen C."/>
            <person name="Wang M."/>
            <person name="Lipzen A."/>
            <person name="Daum C."/>
            <person name="Saski C.A."/>
            <person name="Payton A.C."/>
            <person name="Mcbreen J.C."/>
            <person name="Conrad R.E."/>
            <person name="Kollar L.M."/>
            <person name="Olsson S."/>
            <person name="Huttunen S."/>
            <person name="Landis J.B."/>
            <person name="Wickett N.J."/>
            <person name="Johnson M.G."/>
            <person name="Rensing S.A."/>
            <person name="Grimwood J."/>
            <person name="Schmutz J."/>
            <person name="Mcdaniel S.F."/>
        </authorList>
    </citation>
    <scope>NUCLEOTIDE SEQUENCE [LARGE SCALE GENOMIC DNA]</scope>
    <source>
        <strain evidence="2 3">R40</strain>
    </source>
</reference>
<dbReference type="InterPro" id="IPR051623">
    <property type="entry name" value="FTCD"/>
</dbReference>
<dbReference type="PANTHER" id="PTHR12234">
    <property type="entry name" value="FORMIMINOTRANSFERASE-CYCLODEAMINASE"/>
    <property type="match status" value="1"/>
</dbReference>
<dbReference type="InterPro" id="IPR037070">
    <property type="entry name" value="Formiminotransferase_C_sf"/>
</dbReference>
<comment type="caution">
    <text evidence="2">The sequence shown here is derived from an EMBL/GenBank/DDBJ whole genome shotgun (WGS) entry which is preliminary data.</text>
</comment>
<dbReference type="Gene3D" id="3.30.70.670">
    <property type="entry name" value="Formiminotransferase, C-terminal subdomain"/>
    <property type="match status" value="1"/>
</dbReference>
<organism evidence="2 3">
    <name type="scientific">Ceratodon purpureus</name>
    <name type="common">Fire moss</name>
    <name type="synonym">Dicranum purpureum</name>
    <dbReference type="NCBI Taxonomy" id="3225"/>
    <lineage>
        <taxon>Eukaryota</taxon>
        <taxon>Viridiplantae</taxon>
        <taxon>Streptophyta</taxon>
        <taxon>Embryophyta</taxon>
        <taxon>Bryophyta</taxon>
        <taxon>Bryophytina</taxon>
        <taxon>Bryopsida</taxon>
        <taxon>Dicranidae</taxon>
        <taxon>Pseudoditrichales</taxon>
        <taxon>Ditrichaceae</taxon>
        <taxon>Ceratodon</taxon>
    </lineage>
</organism>
<feature type="domain" description="Formiminotransferase N-terminal subdomain" evidence="1">
    <location>
        <begin position="12"/>
        <end position="204"/>
    </location>
</feature>
<dbReference type="PANTHER" id="PTHR12234:SF1">
    <property type="entry name" value="FORMIMINOTRANSFERASE N-TERMINAL SUBDOMAIN-CONTAINING PROTEIN"/>
    <property type="match status" value="1"/>
</dbReference>
<protein>
    <recommendedName>
        <fullName evidence="1">Formiminotransferase N-terminal subdomain domain-containing protein</fullName>
    </recommendedName>
</protein>
<gene>
    <name evidence="2" type="ORF">KC19_6G204300</name>
</gene>
<evidence type="ECO:0000313" key="3">
    <source>
        <dbReference type="Proteomes" id="UP000822688"/>
    </source>
</evidence>
<dbReference type="InterPro" id="IPR037064">
    <property type="entry name" value="Formiminotransferase_N_sf"/>
</dbReference>
<dbReference type="AlphaFoldDB" id="A0A8T0HJQ4"/>
<dbReference type="EMBL" id="CM026427">
    <property type="protein sequence ID" value="KAG0571004.1"/>
    <property type="molecule type" value="Genomic_DNA"/>
</dbReference>
<dbReference type="SMART" id="SM01222">
    <property type="entry name" value="FTCD_N"/>
    <property type="match status" value="1"/>
</dbReference>
<dbReference type="GO" id="GO:0005542">
    <property type="term" value="F:folic acid binding"/>
    <property type="evidence" value="ECO:0007669"/>
    <property type="project" value="InterPro"/>
</dbReference>
<name>A0A8T0HJQ4_CERPU</name>
<evidence type="ECO:0000259" key="1">
    <source>
        <dbReference type="SMART" id="SM01222"/>
    </source>
</evidence>
<keyword evidence="3" id="KW-1185">Reference proteome</keyword>
<dbReference type="InterPro" id="IPR022384">
    <property type="entry name" value="FormiminoTrfase_cat_dom_sf"/>
</dbReference>
<dbReference type="Pfam" id="PF07837">
    <property type="entry name" value="FTCD_N"/>
    <property type="match status" value="1"/>
</dbReference>
<dbReference type="InterPro" id="IPR012886">
    <property type="entry name" value="Formiminotransferase_N"/>
</dbReference>
<accession>A0A8T0HJQ4</accession>
<dbReference type="Gene3D" id="3.30.990.10">
    <property type="entry name" value="Formiminotransferase, N-terminal subdomain"/>
    <property type="match status" value="1"/>
</dbReference>
<proteinExistence type="predicted"/>